<dbReference type="EMBL" id="JBEWTB010000002">
    <property type="protein sequence ID" value="MET4757718.1"/>
    <property type="molecule type" value="Genomic_DNA"/>
</dbReference>
<dbReference type="InterPro" id="IPR012548">
    <property type="entry name" value="MATCAP"/>
</dbReference>
<dbReference type="Proteomes" id="UP001549366">
    <property type="component" value="Unassembled WGS sequence"/>
</dbReference>
<evidence type="ECO:0000256" key="3">
    <source>
        <dbReference type="ARBA" id="ARBA00022801"/>
    </source>
</evidence>
<keyword evidence="6" id="KW-1185">Reference proteome</keyword>
<evidence type="ECO:0000256" key="4">
    <source>
        <dbReference type="ARBA" id="ARBA00023049"/>
    </source>
</evidence>
<dbReference type="Pfam" id="PF08014">
    <property type="entry name" value="MATCAP"/>
    <property type="match status" value="1"/>
</dbReference>
<organism evidence="5 6">
    <name type="scientific">Endozoicomonas lisbonensis</name>
    <dbReference type="NCBI Taxonomy" id="3120522"/>
    <lineage>
        <taxon>Bacteria</taxon>
        <taxon>Pseudomonadati</taxon>
        <taxon>Pseudomonadota</taxon>
        <taxon>Gammaproteobacteria</taxon>
        <taxon>Oceanospirillales</taxon>
        <taxon>Endozoicomonadaceae</taxon>
        <taxon>Endozoicomonas</taxon>
    </lineage>
</organism>
<proteinExistence type="predicted"/>
<keyword evidence="4" id="KW-0482">Metalloprotease</keyword>
<comment type="caution">
    <text evidence="5">The sequence shown here is derived from an EMBL/GenBank/DDBJ whole genome shotgun (WGS) entry which is preliminary data.</text>
</comment>
<accession>A0ABV2SIY3</accession>
<reference evidence="5 6" key="1">
    <citation type="submission" date="2024-06" db="EMBL/GenBank/DDBJ databases">
        <title>Genomic Encyclopedia of Type Strains, Phase V (KMG-V): Genome sequencing to study the core and pangenomes of soil and plant-associated prokaryotes.</title>
        <authorList>
            <person name="Whitman W."/>
        </authorList>
    </citation>
    <scope>NUCLEOTIDE SEQUENCE [LARGE SCALE GENOMIC DNA]</scope>
    <source>
        <strain evidence="5 6">NE40</strain>
    </source>
</reference>
<protein>
    <submittedName>
        <fullName evidence="5">Uncharacterized protein</fullName>
    </submittedName>
</protein>
<sequence>MAVKEMLNSKPFGQTCRYLEDSCGMNRDAAFTLSTRVYRGGGFTKDYVYLSGLRGLLQVYKATDTSSLYVGKGAISCMPLVNDLLDRGVINAPRRIPPALPMDVPQDPVIKYLLSALK</sequence>
<evidence type="ECO:0000256" key="1">
    <source>
        <dbReference type="ARBA" id="ARBA00001947"/>
    </source>
</evidence>
<evidence type="ECO:0000313" key="5">
    <source>
        <dbReference type="EMBL" id="MET4757718.1"/>
    </source>
</evidence>
<name>A0ABV2SIY3_9GAMM</name>
<evidence type="ECO:0000313" key="6">
    <source>
        <dbReference type="Proteomes" id="UP001549366"/>
    </source>
</evidence>
<keyword evidence="3" id="KW-0378">Hydrolase</keyword>
<evidence type="ECO:0000256" key="2">
    <source>
        <dbReference type="ARBA" id="ARBA00022670"/>
    </source>
</evidence>
<gene>
    <name evidence="5" type="ORF">V5J35_002910</name>
</gene>
<comment type="cofactor">
    <cofactor evidence="1">
        <name>Zn(2+)</name>
        <dbReference type="ChEBI" id="CHEBI:29105"/>
    </cofactor>
</comment>
<keyword evidence="2" id="KW-0645">Protease</keyword>